<gene>
    <name evidence="4" type="ORF">D1115_23100</name>
</gene>
<evidence type="ECO:0000313" key="5">
    <source>
        <dbReference type="Proteomes" id="UP000262832"/>
    </source>
</evidence>
<dbReference type="InterPro" id="IPR029044">
    <property type="entry name" value="Nucleotide-diphossugar_trans"/>
</dbReference>
<dbReference type="PANTHER" id="PTHR22916:SF51">
    <property type="entry name" value="GLYCOSYLTRANSFERASE EPSH-RELATED"/>
    <property type="match status" value="1"/>
</dbReference>
<dbReference type="InterPro" id="IPR001173">
    <property type="entry name" value="Glyco_trans_2-like"/>
</dbReference>
<protein>
    <submittedName>
        <fullName evidence="4">Glycosyltransferase</fullName>
    </submittedName>
</protein>
<keyword evidence="4" id="KW-0614">Plasmid</keyword>
<evidence type="ECO:0000256" key="2">
    <source>
        <dbReference type="ARBA" id="ARBA00022679"/>
    </source>
</evidence>
<geneLocation type="plasmid" evidence="5">
    <name>pva1</name>
</geneLocation>
<dbReference type="EMBL" id="CP032095">
    <property type="protein sequence ID" value="AXY03767.1"/>
    <property type="molecule type" value="Genomic_DNA"/>
</dbReference>
<evidence type="ECO:0000256" key="1">
    <source>
        <dbReference type="ARBA" id="ARBA00022676"/>
    </source>
</evidence>
<reference evidence="4 5" key="1">
    <citation type="submission" date="2018-08" db="EMBL/GenBank/DDBJ databases">
        <title>Genomic taxonomy of the Vibrionaceae family.</title>
        <authorList>
            <person name="Gomez-Gil B."/>
            <person name="Tanaka M."/>
            <person name="Sawabe T."/>
            <person name="Enciso-Ibarra K."/>
        </authorList>
    </citation>
    <scope>NUCLEOTIDE SEQUENCE [LARGE SCALE GENOMIC DNA]</scope>
    <source>
        <strain evidence="4 5">CAIM 1831</strain>
        <plasmid evidence="5">pva1</plasmid>
    </source>
</reference>
<evidence type="ECO:0000313" key="4">
    <source>
        <dbReference type="EMBL" id="AXY03767.1"/>
    </source>
</evidence>
<sequence>MNATLPNVTLSIVVPIYNVEAYLDQCLHTLVEISAIGRYEVILVDDCGQDSSMVIAENYLHSYPNIFKLIKHDKTKALQHRGTPD</sequence>
<dbReference type="SUPFAM" id="SSF53448">
    <property type="entry name" value="Nucleotide-diphospho-sugar transferases"/>
    <property type="match status" value="1"/>
</dbReference>
<name>A0ABM6Z0R1_9VIBR</name>
<dbReference type="PANTHER" id="PTHR22916">
    <property type="entry name" value="GLYCOSYLTRANSFERASE"/>
    <property type="match status" value="1"/>
</dbReference>
<proteinExistence type="predicted"/>
<keyword evidence="5" id="KW-1185">Reference proteome</keyword>
<organism evidence="4 5">
    <name type="scientific">Vibrio alfacsensis</name>
    <dbReference type="NCBI Taxonomy" id="1074311"/>
    <lineage>
        <taxon>Bacteria</taxon>
        <taxon>Pseudomonadati</taxon>
        <taxon>Pseudomonadota</taxon>
        <taxon>Gammaproteobacteria</taxon>
        <taxon>Vibrionales</taxon>
        <taxon>Vibrionaceae</taxon>
        <taxon>Vibrio</taxon>
    </lineage>
</organism>
<dbReference type="RefSeq" id="WP_128813643.1">
    <property type="nucleotide sequence ID" value="NZ_CP032095.1"/>
</dbReference>
<dbReference type="Gene3D" id="3.90.550.10">
    <property type="entry name" value="Spore Coat Polysaccharide Biosynthesis Protein SpsA, Chain A"/>
    <property type="match status" value="1"/>
</dbReference>
<dbReference type="CDD" id="cd00761">
    <property type="entry name" value="Glyco_tranf_GTA_type"/>
    <property type="match status" value="1"/>
</dbReference>
<evidence type="ECO:0000259" key="3">
    <source>
        <dbReference type="Pfam" id="PF00535"/>
    </source>
</evidence>
<dbReference type="Pfam" id="PF00535">
    <property type="entry name" value="Glycos_transf_2"/>
    <property type="match status" value="1"/>
</dbReference>
<accession>A0ABM6Z0R1</accession>
<keyword evidence="1" id="KW-0328">Glycosyltransferase</keyword>
<dbReference type="Proteomes" id="UP000262832">
    <property type="component" value="Plasmid pVa1"/>
</dbReference>
<keyword evidence="2" id="KW-0808">Transferase</keyword>
<feature type="domain" description="Glycosyltransferase 2-like" evidence="3">
    <location>
        <begin position="11"/>
        <end position="75"/>
    </location>
</feature>